<dbReference type="PANTHER" id="PTHR48111:SF1">
    <property type="entry name" value="TWO-COMPONENT RESPONSE REGULATOR ORR33"/>
    <property type="match status" value="1"/>
</dbReference>
<keyword evidence="11" id="KW-1185">Reference proteome</keyword>
<protein>
    <submittedName>
        <fullName evidence="10">Response regulator transcription factor</fullName>
    </submittedName>
</protein>
<dbReference type="CDD" id="cd00156">
    <property type="entry name" value="REC"/>
    <property type="match status" value="1"/>
</dbReference>
<dbReference type="Gene3D" id="3.40.50.2300">
    <property type="match status" value="1"/>
</dbReference>
<sequence length="229" mass="26287">MAYSLKEILKSLKVLFISKEDLISEKENNILNIFFNKVIISHTSGIGIKKFCEEHPDVVITDFDLANGCGIELCKKIRKHNPTIPIIILSEKKDEKYLFEAIRIQVIDFVVRPTKAEDLIYALNLTAKYLLNHGNVTIILSNGNIYDYQEKTILKNNGTITKLTKNEFRLLELLISNKGQTINKEEIESYLWADEQITESAFKSLFSRLRQKVGKENIKNSFGIGYQLV</sequence>
<keyword evidence="1 6" id="KW-0597">Phosphoprotein</keyword>
<keyword evidence="3" id="KW-0805">Transcription regulation</keyword>
<evidence type="ECO:0000313" key="11">
    <source>
        <dbReference type="Proteomes" id="UP000308901"/>
    </source>
</evidence>
<dbReference type="PROSITE" id="PS51755">
    <property type="entry name" value="OMPR_PHOB"/>
    <property type="match status" value="1"/>
</dbReference>
<keyword evidence="2" id="KW-0902">Two-component regulatory system</keyword>
<dbReference type="Pfam" id="PF00486">
    <property type="entry name" value="Trans_reg_C"/>
    <property type="match status" value="1"/>
</dbReference>
<feature type="DNA-binding region" description="OmpR/PhoB-type" evidence="7">
    <location>
        <begin position="137"/>
        <end position="229"/>
    </location>
</feature>
<dbReference type="GO" id="GO:0000156">
    <property type="term" value="F:phosphorelay response regulator activity"/>
    <property type="evidence" value="ECO:0007669"/>
    <property type="project" value="TreeGrafter"/>
</dbReference>
<evidence type="ECO:0000256" key="4">
    <source>
        <dbReference type="ARBA" id="ARBA00023125"/>
    </source>
</evidence>
<evidence type="ECO:0000313" key="10">
    <source>
        <dbReference type="EMBL" id="TLP36806.1"/>
    </source>
</evidence>
<organism evidence="10 11">
    <name type="scientific">Arcobacter arenosus</name>
    <dbReference type="NCBI Taxonomy" id="2576037"/>
    <lineage>
        <taxon>Bacteria</taxon>
        <taxon>Pseudomonadati</taxon>
        <taxon>Campylobacterota</taxon>
        <taxon>Epsilonproteobacteria</taxon>
        <taxon>Campylobacterales</taxon>
        <taxon>Arcobacteraceae</taxon>
        <taxon>Arcobacter</taxon>
    </lineage>
</organism>
<dbReference type="InterPro" id="IPR001867">
    <property type="entry name" value="OmpR/PhoB-type_DNA-bd"/>
</dbReference>
<proteinExistence type="predicted"/>
<dbReference type="OrthoDB" id="5365488at2"/>
<gene>
    <name evidence="10" type="ORF">FDK22_11175</name>
</gene>
<keyword evidence="4 7" id="KW-0238">DNA-binding</keyword>
<dbReference type="PANTHER" id="PTHR48111">
    <property type="entry name" value="REGULATOR OF RPOS"/>
    <property type="match status" value="1"/>
</dbReference>
<dbReference type="PROSITE" id="PS50110">
    <property type="entry name" value="RESPONSE_REGULATORY"/>
    <property type="match status" value="1"/>
</dbReference>
<feature type="domain" description="Response regulatory" evidence="8">
    <location>
        <begin position="13"/>
        <end position="127"/>
    </location>
</feature>
<dbReference type="RefSeq" id="WP_138153059.1">
    <property type="nucleotide sequence ID" value="NZ_CBDDKQ010000003.1"/>
</dbReference>
<dbReference type="GO" id="GO:0000976">
    <property type="term" value="F:transcription cis-regulatory region binding"/>
    <property type="evidence" value="ECO:0007669"/>
    <property type="project" value="TreeGrafter"/>
</dbReference>
<evidence type="ECO:0000256" key="5">
    <source>
        <dbReference type="ARBA" id="ARBA00023163"/>
    </source>
</evidence>
<evidence type="ECO:0000256" key="2">
    <source>
        <dbReference type="ARBA" id="ARBA00023012"/>
    </source>
</evidence>
<evidence type="ECO:0000256" key="7">
    <source>
        <dbReference type="PROSITE-ProRule" id="PRU01091"/>
    </source>
</evidence>
<feature type="modified residue" description="4-aspartylphosphate" evidence="6">
    <location>
        <position position="62"/>
    </location>
</feature>
<dbReference type="SMART" id="SM00448">
    <property type="entry name" value="REC"/>
    <property type="match status" value="1"/>
</dbReference>
<reference evidence="10 11" key="1">
    <citation type="submission" date="2019-05" db="EMBL/GenBank/DDBJ databases">
        <title>Arcobacter sp. nov., isolated from sea sediment.</title>
        <authorList>
            <person name="Kim W."/>
        </authorList>
    </citation>
    <scope>NUCLEOTIDE SEQUENCE [LARGE SCALE GENOMIC DNA]</scope>
    <source>
        <strain evidence="10 11">CAU 1517</strain>
    </source>
</reference>
<dbReference type="SUPFAM" id="SSF52172">
    <property type="entry name" value="CheY-like"/>
    <property type="match status" value="1"/>
</dbReference>
<dbReference type="EMBL" id="VANU01000005">
    <property type="protein sequence ID" value="TLP36806.1"/>
    <property type="molecule type" value="Genomic_DNA"/>
</dbReference>
<dbReference type="SMART" id="SM00862">
    <property type="entry name" value="Trans_reg_C"/>
    <property type="match status" value="1"/>
</dbReference>
<dbReference type="InterPro" id="IPR039420">
    <property type="entry name" value="WalR-like"/>
</dbReference>
<dbReference type="GO" id="GO:0032993">
    <property type="term" value="C:protein-DNA complex"/>
    <property type="evidence" value="ECO:0007669"/>
    <property type="project" value="TreeGrafter"/>
</dbReference>
<dbReference type="Proteomes" id="UP000308901">
    <property type="component" value="Unassembled WGS sequence"/>
</dbReference>
<dbReference type="Gene3D" id="1.10.10.10">
    <property type="entry name" value="Winged helix-like DNA-binding domain superfamily/Winged helix DNA-binding domain"/>
    <property type="match status" value="1"/>
</dbReference>
<evidence type="ECO:0000256" key="6">
    <source>
        <dbReference type="PROSITE-ProRule" id="PRU00169"/>
    </source>
</evidence>
<feature type="domain" description="OmpR/PhoB-type" evidence="9">
    <location>
        <begin position="137"/>
        <end position="229"/>
    </location>
</feature>
<evidence type="ECO:0000259" key="8">
    <source>
        <dbReference type="PROSITE" id="PS50110"/>
    </source>
</evidence>
<keyword evidence="5" id="KW-0804">Transcription</keyword>
<dbReference type="InterPro" id="IPR011006">
    <property type="entry name" value="CheY-like_superfamily"/>
</dbReference>
<dbReference type="InterPro" id="IPR036388">
    <property type="entry name" value="WH-like_DNA-bd_sf"/>
</dbReference>
<evidence type="ECO:0000256" key="1">
    <source>
        <dbReference type="ARBA" id="ARBA00022553"/>
    </source>
</evidence>
<dbReference type="AlphaFoldDB" id="A0A5R8XY54"/>
<dbReference type="GO" id="GO:0006355">
    <property type="term" value="P:regulation of DNA-templated transcription"/>
    <property type="evidence" value="ECO:0007669"/>
    <property type="project" value="InterPro"/>
</dbReference>
<accession>A0A5R8XY54</accession>
<dbReference type="InterPro" id="IPR001789">
    <property type="entry name" value="Sig_transdc_resp-reg_receiver"/>
</dbReference>
<evidence type="ECO:0000256" key="3">
    <source>
        <dbReference type="ARBA" id="ARBA00023015"/>
    </source>
</evidence>
<dbReference type="Pfam" id="PF00072">
    <property type="entry name" value="Response_reg"/>
    <property type="match status" value="1"/>
</dbReference>
<comment type="caution">
    <text evidence="10">The sequence shown here is derived from an EMBL/GenBank/DDBJ whole genome shotgun (WGS) entry which is preliminary data.</text>
</comment>
<evidence type="ECO:0000259" key="9">
    <source>
        <dbReference type="PROSITE" id="PS51755"/>
    </source>
</evidence>
<dbReference type="GO" id="GO:0005829">
    <property type="term" value="C:cytosol"/>
    <property type="evidence" value="ECO:0007669"/>
    <property type="project" value="TreeGrafter"/>
</dbReference>
<dbReference type="CDD" id="cd00383">
    <property type="entry name" value="trans_reg_C"/>
    <property type="match status" value="1"/>
</dbReference>
<name>A0A5R8XY54_9BACT</name>